<keyword evidence="1" id="KW-1133">Transmembrane helix</keyword>
<dbReference type="EMBL" id="MSCH01000003">
    <property type="protein sequence ID" value="PQJ54351.1"/>
    <property type="molecule type" value="Genomic_DNA"/>
</dbReference>
<dbReference type="Proteomes" id="UP000239007">
    <property type="component" value="Unassembled WGS sequence"/>
</dbReference>
<keyword evidence="1" id="KW-0812">Transmembrane</keyword>
<name>A0A2S7UYL3_9GAMM</name>
<feature type="transmembrane region" description="Helical" evidence="1">
    <location>
        <begin position="51"/>
        <end position="73"/>
    </location>
</feature>
<evidence type="ECO:0000313" key="3">
    <source>
        <dbReference type="Proteomes" id="UP000239007"/>
    </source>
</evidence>
<dbReference type="OrthoDB" id="7064785at2"/>
<evidence type="ECO:0000313" key="2">
    <source>
        <dbReference type="EMBL" id="PQJ54351.1"/>
    </source>
</evidence>
<keyword evidence="3" id="KW-1185">Reference proteome</keyword>
<gene>
    <name evidence="2" type="ORF">BTO11_12245</name>
</gene>
<feature type="transmembrane region" description="Helical" evidence="1">
    <location>
        <begin position="80"/>
        <end position="99"/>
    </location>
</feature>
<keyword evidence="1" id="KW-0472">Membrane</keyword>
<dbReference type="AlphaFoldDB" id="A0A2S7UYL3"/>
<dbReference type="RefSeq" id="WP_105052866.1">
    <property type="nucleotide sequence ID" value="NZ_BMYG01000001.1"/>
</dbReference>
<proteinExistence type="predicted"/>
<evidence type="ECO:0000256" key="1">
    <source>
        <dbReference type="SAM" id="Phobius"/>
    </source>
</evidence>
<reference evidence="2 3" key="1">
    <citation type="submission" date="2016-12" db="EMBL/GenBank/DDBJ databases">
        <title>Diversity of luminous bacteria.</title>
        <authorList>
            <person name="Yoshizawa S."/>
            <person name="Kogure K."/>
        </authorList>
    </citation>
    <scope>NUCLEOTIDE SEQUENCE [LARGE SCALE GENOMIC DNA]</scope>
    <source>
        <strain evidence="2 3">SA4-48</strain>
    </source>
</reference>
<comment type="caution">
    <text evidence="2">The sequence shown here is derived from an EMBL/GenBank/DDBJ whole genome shotgun (WGS) entry which is preliminary data.</text>
</comment>
<protein>
    <submittedName>
        <fullName evidence="2">Uncharacterized protein</fullName>
    </submittedName>
</protein>
<sequence>MESKFDKLLAFSAVFIHIFAFSGLVYRSQIYPHIPVAPEEAYGLGDVIDLLFAFVIVIIWCCAFISAIAVTLFNIKHNWLTSLKTLLYASVALIGYFYVKSSNLLF</sequence>
<organism evidence="2 3">
    <name type="scientific">Psychrosphaera saromensis</name>
    <dbReference type="NCBI Taxonomy" id="716813"/>
    <lineage>
        <taxon>Bacteria</taxon>
        <taxon>Pseudomonadati</taxon>
        <taxon>Pseudomonadota</taxon>
        <taxon>Gammaproteobacteria</taxon>
        <taxon>Alteromonadales</taxon>
        <taxon>Pseudoalteromonadaceae</taxon>
        <taxon>Psychrosphaera</taxon>
    </lineage>
</organism>
<accession>A0A2S7UYL3</accession>